<accession>A0ACC1T952</accession>
<proteinExistence type="predicted"/>
<reference evidence="1" key="1">
    <citation type="submission" date="2022-07" db="EMBL/GenBank/DDBJ databases">
        <title>Genome Sequence of Phlebia brevispora.</title>
        <authorList>
            <person name="Buettner E."/>
        </authorList>
    </citation>
    <scope>NUCLEOTIDE SEQUENCE</scope>
    <source>
        <strain evidence="1">MPL23</strain>
    </source>
</reference>
<sequence length="1556" mass="172261">MRFNDGFWLLKSGVKAYFGLQVVKPEEGQSVAEADILAFLELFDLVANSTAEDALNCVFAKRMDLLDGLQFGDEARLENSLPVVTALAFRIQTAYNDLLLELQDEEEELLLRGEIPEEREESRMEREFVIGELLRLAVNLDYADEIGRRKMFQLVRDMISQNILPEGLVARCLDVLRKLSPNERDLIRVVVEVVHELRDNSEEDEVAKDISGADDTAASIPETPMTEKTVRPAQKPEEEKSPEEQARADAVDMRCLSLCIGMLERVNGTFEENSTLEGLLGELIIPAVKRKEIAIREKGLISLGLCCLIARRMALNSFQLFMGQIQAAPEILRMRVLQIIFDLLMVHDKDFLAPNNETGQRIVEFLLLILDNEESPKVQALLCMGLAKLMLAGMVVDDRVLQSLVLVYVSPETAQNQELRQCLTYFFPVYCYSSPANQRRMQQSFVTLFLKLAEVYKEWEGDEDMISPAQTGLMVVDWTDPQKAAAIAQKVPGYVADDAIHVDLATDIVKTLFNDDLKRDDKKILCQLLGKLYMPDKIDDDKIRSLKLLMHNLRARRPLRDSTSKNAFAKFENAIAKKYEQQLADFNEEEYRQLEHLKDLFEFLDEIIPEEDDDEDAIPVRRTGRKRRSGSVTSDTTTTTSFSGDEQATPPRKSNGKGKAKRRRLSESDDEDEDDASTQRGTPSTARAPTRVMPRRSAADKSREAMSKSLAVPTPSDEEEEEAGSDDDDENEVEATPVAPRGKASHAPSRKGNRRESDSQTPNPEDSILGEVSFDSIMDDSDENDDEELSTLIFALFSLSVAKIPKTRGPAAIPLRPGSPATTITNSSTAPERLSFSPHVSRLKPPFAARVPVRAVSFRFKGCGQMVEWQSPEVLSFCLFLYGQITVFFLGVFLWHLILTSRHVEFGLVTGHLRFRLAHAPYLISRYSQLATLILLSVTLSRSGGPSTCGHIPILRSLACLGNLAVATASGNLGIRALTIWRRHRYVQGAIAALCVSHVVFAILLGAFGVRAGWNAGHTVCTVIDEVREGLFSFFLSTIGLDLSILLFTIVGLLTQERNRADISRIWSTLFTQGIAYATLTCITGVPMAIFTHLDLNFAMNMIVVVPGSTISVMASSAVVTSLLKFGDSPVRKVSTVHYDRLPHNDSAAKSYASSNQLSTHISLSSLEYANSCDVSDSRFDIDVVGQSSSSVTTGKDQRIYISGGDSMFDSNASSTSGILWFLGYCSGKSASVYPPQRLSIPIRPRCMVQWSGCSASYCIPRTAPRSFDFNSEEHTHTERVDQFTIVLATSRQERNSWDFSTLQVTNSLATNGLPSLFFLHLRPAEPAQDSSALTSRLKMKAFFAILATLAPLVAAHYTFPDFISGGTTSGDWVYVRKTANYESQNPVTDVTSDEFRCYELDLPPFVADNTLYHPGYLDVYMSKASPAANSESAGSGQTWFKVYELPPVYSNGQLSFPSETLSSFTFTLPASIPSGQYLVRAEHIAIHAASTYGGAQFYIGCAQINVVNGGSGNPGPLVSIPGVYTGYEPGILINIYELPKNFTSYPSPGPAVWRG</sequence>
<name>A0ACC1T952_9APHY</name>
<organism evidence="1 2">
    <name type="scientific">Phlebia brevispora</name>
    <dbReference type="NCBI Taxonomy" id="194682"/>
    <lineage>
        <taxon>Eukaryota</taxon>
        <taxon>Fungi</taxon>
        <taxon>Dikarya</taxon>
        <taxon>Basidiomycota</taxon>
        <taxon>Agaricomycotina</taxon>
        <taxon>Agaricomycetes</taxon>
        <taxon>Polyporales</taxon>
        <taxon>Meruliaceae</taxon>
        <taxon>Phlebia</taxon>
    </lineage>
</organism>
<evidence type="ECO:0000313" key="1">
    <source>
        <dbReference type="EMBL" id="KAJ3556048.1"/>
    </source>
</evidence>
<protein>
    <submittedName>
        <fullName evidence="1">Uncharacterized protein</fullName>
    </submittedName>
</protein>
<dbReference type="EMBL" id="JANHOG010000275">
    <property type="protein sequence ID" value="KAJ3556048.1"/>
    <property type="molecule type" value="Genomic_DNA"/>
</dbReference>
<comment type="caution">
    <text evidence="1">The sequence shown here is derived from an EMBL/GenBank/DDBJ whole genome shotgun (WGS) entry which is preliminary data.</text>
</comment>
<gene>
    <name evidence="1" type="ORF">NM688_g2240</name>
</gene>
<keyword evidence="2" id="KW-1185">Reference proteome</keyword>
<dbReference type="Proteomes" id="UP001148662">
    <property type="component" value="Unassembled WGS sequence"/>
</dbReference>
<evidence type="ECO:0000313" key="2">
    <source>
        <dbReference type="Proteomes" id="UP001148662"/>
    </source>
</evidence>